<feature type="transmembrane region" description="Helical" evidence="7">
    <location>
        <begin position="275"/>
        <end position="295"/>
    </location>
</feature>
<proteinExistence type="inferred from homology"/>
<reference evidence="8 9" key="1">
    <citation type="submission" date="2019-04" db="EMBL/GenBank/DDBJ databases">
        <authorList>
            <person name="Hwang J.C."/>
        </authorList>
    </citation>
    <scope>NUCLEOTIDE SEQUENCE [LARGE SCALE GENOMIC DNA]</scope>
    <source>
        <strain evidence="8 9">IMCC35002</strain>
    </source>
</reference>
<keyword evidence="9" id="KW-1185">Reference proteome</keyword>
<dbReference type="InterPro" id="IPR007140">
    <property type="entry name" value="DUF350"/>
</dbReference>
<protein>
    <submittedName>
        <fullName evidence="8">DUF350 domain-containing protein</fullName>
    </submittedName>
</protein>
<dbReference type="EMBL" id="SWCJ01000003">
    <property type="protein sequence ID" value="TKB56757.1"/>
    <property type="molecule type" value="Genomic_DNA"/>
</dbReference>
<evidence type="ECO:0000313" key="8">
    <source>
        <dbReference type="EMBL" id="TKB56757.1"/>
    </source>
</evidence>
<feature type="transmembrane region" description="Helical" evidence="7">
    <location>
        <begin position="12"/>
        <end position="30"/>
    </location>
</feature>
<dbReference type="PANTHER" id="PTHR40043">
    <property type="entry name" value="UPF0719 INNER MEMBRANE PROTEIN YJFL"/>
    <property type="match status" value="1"/>
</dbReference>
<keyword evidence="3" id="KW-1003">Cell membrane</keyword>
<evidence type="ECO:0000256" key="3">
    <source>
        <dbReference type="ARBA" id="ARBA00022475"/>
    </source>
</evidence>
<dbReference type="Proteomes" id="UP000305675">
    <property type="component" value="Unassembled WGS sequence"/>
</dbReference>
<dbReference type="Pfam" id="PF03994">
    <property type="entry name" value="DUF350"/>
    <property type="match status" value="2"/>
</dbReference>
<feature type="transmembrane region" description="Helical" evidence="7">
    <location>
        <begin position="117"/>
        <end position="140"/>
    </location>
</feature>
<evidence type="ECO:0000256" key="6">
    <source>
        <dbReference type="ARBA" id="ARBA00023136"/>
    </source>
</evidence>
<dbReference type="RefSeq" id="WP_136862561.1">
    <property type="nucleotide sequence ID" value="NZ_SWCJ01000003.1"/>
</dbReference>
<evidence type="ECO:0000256" key="5">
    <source>
        <dbReference type="ARBA" id="ARBA00022989"/>
    </source>
</evidence>
<evidence type="ECO:0000256" key="1">
    <source>
        <dbReference type="ARBA" id="ARBA00004651"/>
    </source>
</evidence>
<feature type="transmembrane region" description="Helical" evidence="7">
    <location>
        <begin position="200"/>
        <end position="221"/>
    </location>
</feature>
<dbReference type="GO" id="GO:0005886">
    <property type="term" value="C:plasma membrane"/>
    <property type="evidence" value="ECO:0007669"/>
    <property type="project" value="UniProtKB-SubCell"/>
</dbReference>
<dbReference type="OrthoDB" id="6397734at2"/>
<gene>
    <name evidence="8" type="ORF">FCL42_06395</name>
</gene>
<evidence type="ECO:0000256" key="2">
    <source>
        <dbReference type="ARBA" id="ARBA00005779"/>
    </source>
</evidence>
<evidence type="ECO:0000256" key="7">
    <source>
        <dbReference type="SAM" id="Phobius"/>
    </source>
</evidence>
<keyword evidence="5 7" id="KW-1133">Transmembrane helix</keyword>
<name>A0A4U1BT12_9GAMM</name>
<evidence type="ECO:0000256" key="4">
    <source>
        <dbReference type="ARBA" id="ARBA00022692"/>
    </source>
</evidence>
<feature type="transmembrane region" description="Helical" evidence="7">
    <location>
        <begin position="77"/>
        <end position="96"/>
    </location>
</feature>
<feature type="transmembrane region" description="Helical" evidence="7">
    <location>
        <begin position="50"/>
        <end position="71"/>
    </location>
</feature>
<accession>A0A4U1BT12</accession>
<organism evidence="8 9">
    <name type="scientific">Ferrimonas aestuarii</name>
    <dbReference type="NCBI Taxonomy" id="2569539"/>
    <lineage>
        <taxon>Bacteria</taxon>
        <taxon>Pseudomonadati</taxon>
        <taxon>Pseudomonadota</taxon>
        <taxon>Gammaproteobacteria</taxon>
        <taxon>Alteromonadales</taxon>
        <taxon>Ferrimonadaceae</taxon>
        <taxon>Ferrimonas</taxon>
    </lineage>
</organism>
<keyword evidence="4 7" id="KW-0812">Transmembrane</keyword>
<keyword evidence="6 7" id="KW-0472">Membrane</keyword>
<sequence length="298" mass="32870">MTLTQWWQTDGILLLLQIGISLLLFPLLRFSQGWWDGVSSHEELAERDNLAFGISTAAAFIAMAIMLSGVLNNPMPIGYLDMSLTLVAFGVLGILLMRLSSFCIDRFALPRIDKRELILKGNVAMASLDATALISAALVIRSLFDFVGVRPSIAAIISALLIYFTSLLLLTLISLLLQYRHNRRHFGPFQQAIQQDHRSVAIAHCGPLLACAMVLASATLQLDLGSQRPLQDLWHWLMVSGVSLSILLLWRRLLTTWVMMKINPGKEIALQDNGGIAALASAQWLAVAWLLNVILSSL</sequence>
<comment type="similarity">
    <text evidence="2">Belongs to the UPF0719 family.</text>
</comment>
<dbReference type="PANTHER" id="PTHR40043:SF1">
    <property type="entry name" value="UPF0719 INNER MEMBRANE PROTEIN YJFL"/>
    <property type="match status" value="1"/>
</dbReference>
<comment type="caution">
    <text evidence="8">The sequence shown here is derived from an EMBL/GenBank/DDBJ whole genome shotgun (WGS) entry which is preliminary data.</text>
</comment>
<feature type="transmembrane region" description="Helical" evidence="7">
    <location>
        <begin position="152"/>
        <end position="179"/>
    </location>
</feature>
<feature type="transmembrane region" description="Helical" evidence="7">
    <location>
        <begin position="233"/>
        <end position="254"/>
    </location>
</feature>
<comment type="subcellular location">
    <subcellularLocation>
        <location evidence="1">Cell membrane</location>
        <topology evidence="1">Multi-pass membrane protein</topology>
    </subcellularLocation>
</comment>
<evidence type="ECO:0000313" key="9">
    <source>
        <dbReference type="Proteomes" id="UP000305675"/>
    </source>
</evidence>
<dbReference type="AlphaFoldDB" id="A0A4U1BT12"/>